<dbReference type="EMBL" id="REGN01009639">
    <property type="protein sequence ID" value="RNA00688.1"/>
    <property type="molecule type" value="Genomic_DNA"/>
</dbReference>
<sequence>MYPITPSTVNIFSSKNIVGKFSNNFVQREIVLLETFEGIIENISEFNLPFLECSITNSHIDELLDIKNSNEKTIKNQIDKATITYFISKKRINLKLLNQLKFNYLCLFDKNIKHPSFLDFRTMAIFWCYLIVFSRKLDGKKQSIAFYKMIY</sequence>
<reference evidence="1 2" key="1">
    <citation type="journal article" date="2018" name="Sci. Rep.">
        <title>Genomic signatures of local adaptation to the degree of environmental predictability in rotifers.</title>
        <authorList>
            <person name="Franch-Gras L."/>
            <person name="Hahn C."/>
            <person name="Garcia-Roger E.M."/>
            <person name="Carmona M.J."/>
            <person name="Serra M."/>
            <person name="Gomez A."/>
        </authorList>
    </citation>
    <scope>NUCLEOTIDE SEQUENCE [LARGE SCALE GENOMIC DNA]</scope>
    <source>
        <strain evidence="1">HYR1</strain>
    </source>
</reference>
<dbReference type="Proteomes" id="UP000276133">
    <property type="component" value="Unassembled WGS sequence"/>
</dbReference>
<proteinExistence type="predicted"/>
<protein>
    <submittedName>
        <fullName evidence="1">Uncharacterized protein</fullName>
    </submittedName>
</protein>
<organism evidence="1 2">
    <name type="scientific">Brachionus plicatilis</name>
    <name type="common">Marine rotifer</name>
    <name type="synonym">Brachionus muelleri</name>
    <dbReference type="NCBI Taxonomy" id="10195"/>
    <lineage>
        <taxon>Eukaryota</taxon>
        <taxon>Metazoa</taxon>
        <taxon>Spiralia</taxon>
        <taxon>Gnathifera</taxon>
        <taxon>Rotifera</taxon>
        <taxon>Eurotatoria</taxon>
        <taxon>Monogononta</taxon>
        <taxon>Pseudotrocha</taxon>
        <taxon>Ploima</taxon>
        <taxon>Brachionidae</taxon>
        <taxon>Brachionus</taxon>
    </lineage>
</organism>
<comment type="caution">
    <text evidence="1">The sequence shown here is derived from an EMBL/GenBank/DDBJ whole genome shotgun (WGS) entry which is preliminary data.</text>
</comment>
<evidence type="ECO:0000313" key="2">
    <source>
        <dbReference type="Proteomes" id="UP000276133"/>
    </source>
</evidence>
<name>A0A3M7PPT9_BRAPC</name>
<gene>
    <name evidence="1" type="ORF">BpHYR1_012841</name>
</gene>
<dbReference type="AlphaFoldDB" id="A0A3M7PPT9"/>
<keyword evidence="2" id="KW-1185">Reference proteome</keyword>
<accession>A0A3M7PPT9</accession>
<evidence type="ECO:0000313" key="1">
    <source>
        <dbReference type="EMBL" id="RNA00688.1"/>
    </source>
</evidence>